<dbReference type="InterPro" id="IPR023210">
    <property type="entry name" value="NADP_OxRdtase_dom"/>
</dbReference>
<accession>A0ABQ8FWA8</accession>
<dbReference type="PRINTS" id="PR00069">
    <property type="entry name" value="ALDKETRDTASE"/>
</dbReference>
<dbReference type="Pfam" id="PF00248">
    <property type="entry name" value="Aldo_ket_red"/>
    <property type="match status" value="1"/>
</dbReference>
<evidence type="ECO:0000313" key="3">
    <source>
        <dbReference type="EMBL" id="KAH7030528.1"/>
    </source>
</evidence>
<name>A0ABQ8FWA8_9PEZI</name>
<dbReference type="Proteomes" id="UP000774617">
    <property type="component" value="Unassembled WGS sequence"/>
</dbReference>
<dbReference type="InterPro" id="IPR020471">
    <property type="entry name" value="AKR"/>
</dbReference>
<evidence type="ECO:0000313" key="4">
    <source>
        <dbReference type="Proteomes" id="UP000774617"/>
    </source>
</evidence>
<protein>
    <submittedName>
        <fullName evidence="3">Aldo-keto reductase, putative</fullName>
    </submittedName>
</protein>
<keyword evidence="4" id="KW-1185">Reference proteome</keyword>
<dbReference type="PANTHER" id="PTHR43625">
    <property type="entry name" value="AFLATOXIN B1 ALDEHYDE REDUCTASE"/>
    <property type="match status" value="1"/>
</dbReference>
<gene>
    <name evidence="3" type="ORF">B0J12DRAFT_318891</name>
</gene>
<dbReference type="PANTHER" id="PTHR43625:SF40">
    <property type="entry name" value="ALDO-KETO REDUCTASE YAKC [NADP(+)]"/>
    <property type="match status" value="1"/>
</dbReference>
<dbReference type="EMBL" id="JAGTJR010000044">
    <property type="protein sequence ID" value="KAH7030528.1"/>
    <property type="molecule type" value="Genomic_DNA"/>
</dbReference>
<proteinExistence type="predicted"/>
<feature type="domain" description="NADP-dependent oxidoreductase" evidence="2">
    <location>
        <begin position="19"/>
        <end position="316"/>
    </location>
</feature>
<dbReference type="Gene3D" id="3.20.20.100">
    <property type="entry name" value="NADP-dependent oxidoreductase domain"/>
    <property type="match status" value="1"/>
</dbReference>
<dbReference type="SUPFAM" id="SSF51430">
    <property type="entry name" value="NAD(P)-linked oxidoreductase"/>
    <property type="match status" value="1"/>
</dbReference>
<dbReference type="InterPro" id="IPR036812">
    <property type="entry name" value="NAD(P)_OxRdtase_dom_sf"/>
</dbReference>
<reference evidence="3 4" key="1">
    <citation type="journal article" date="2021" name="Nat. Commun.">
        <title>Genetic determinants of endophytism in the Arabidopsis root mycobiome.</title>
        <authorList>
            <person name="Mesny F."/>
            <person name="Miyauchi S."/>
            <person name="Thiergart T."/>
            <person name="Pickel B."/>
            <person name="Atanasova L."/>
            <person name="Karlsson M."/>
            <person name="Huettel B."/>
            <person name="Barry K.W."/>
            <person name="Haridas S."/>
            <person name="Chen C."/>
            <person name="Bauer D."/>
            <person name="Andreopoulos W."/>
            <person name="Pangilinan J."/>
            <person name="LaButti K."/>
            <person name="Riley R."/>
            <person name="Lipzen A."/>
            <person name="Clum A."/>
            <person name="Drula E."/>
            <person name="Henrissat B."/>
            <person name="Kohler A."/>
            <person name="Grigoriev I.V."/>
            <person name="Martin F.M."/>
            <person name="Hacquard S."/>
        </authorList>
    </citation>
    <scope>NUCLEOTIDE SEQUENCE [LARGE SCALE GENOMIC DNA]</scope>
    <source>
        <strain evidence="3 4">MPI-SDFR-AT-0080</strain>
    </source>
</reference>
<dbReference type="InterPro" id="IPR050791">
    <property type="entry name" value="Aldo-Keto_reductase"/>
</dbReference>
<evidence type="ECO:0000256" key="1">
    <source>
        <dbReference type="ARBA" id="ARBA00023002"/>
    </source>
</evidence>
<sequence length="341" mass="37157">MAALPTRKLGKNGPEVTGLGLGLMGLSVFYGPAKPDSERLALLDKAYELGARNWDTADMYGDNEDLLGKWFAANPDKRDHIFLATKFANKVEADGSRSIDSSPEYAKAALARSLKRLGLPSVDLYYCHRLDGVTPIEKTAQALLELKNEGKIKYIGLSECSAASLRRASRITHIDAVQIEYSPWVLDIESPQVGLLAACRELGTAVVAYSPIGRGMLSGAIRSPADFAGEGDFRAMLPRFSPENFPKNLQLVDAIESLARRKGVTATQLTLAWLLRQGPDVIPIPGTTRQDRLQENLKALSVELSDAEDKEIRQAAENAEVAGERYPAAFMHSCFADTPPL</sequence>
<organism evidence="3 4">
    <name type="scientific">Macrophomina phaseolina</name>
    <dbReference type="NCBI Taxonomy" id="35725"/>
    <lineage>
        <taxon>Eukaryota</taxon>
        <taxon>Fungi</taxon>
        <taxon>Dikarya</taxon>
        <taxon>Ascomycota</taxon>
        <taxon>Pezizomycotina</taxon>
        <taxon>Dothideomycetes</taxon>
        <taxon>Dothideomycetes incertae sedis</taxon>
        <taxon>Botryosphaeriales</taxon>
        <taxon>Botryosphaeriaceae</taxon>
        <taxon>Macrophomina</taxon>
    </lineage>
</organism>
<evidence type="ECO:0000259" key="2">
    <source>
        <dbReference type="Pfam" id="PF00248"/>
    </source>
</evidence>
<keyword evidence="1" id="KW-0560">Oxidoreductase</keyword>
<comment type="caution">
    <text evidence="3">The sequence shown here is derived from an EMBL/GenBank/DDBJ whole genome shotgun (WGS) entry which is preliminary data.</text>
</comment>